<proteinExistence type="inferred from homology"/>
<keyword evidence="5 8" id="KW-1133">Transmembrane helix</keyword>
<keyword evidence="11" id="KW-1185">Reference proteome</keyword>
<dbReference type="InterPro" id="IPR003439">
    <property type="entry name" value="ABC_transporter-like_ATP-bd"/>
</dbReference>
<dbReference type="EMBL" id="JRKL02001918">
    <property type="protein sequence ID" value="KAF3961340.1"/>
    <property type="molecule type" value="Genomic_DNA"/>
</dbReference>
<dbReference type="AlphaFoldDB" id="A0A8J4R6I9"/>
<protein>
    <recommendedName>
        <fullName evidence="9">ABC transporter domain-containing protein</fullName>
    </recommendedName>
</protein>
<feature type="transmembrane region" description="Helical" evidence="8">
    <location>
        <begin position="486"/>
        <end position="508"/>
    </location>
</feature>
<evidence type="ECO:0000259" key="9">
    <source>
        <dbReference type="PROSITE" id="PS50893"/>
    </source>
</evidence>
<sequence>MDSSSSSSTPVYVPRWTPSPTQTKSLLKEPVTHAGFHDDLEMQSVASEEEDSTKQMFPFTIAHFTPGPHHLETYEASISSSSSLRSGSQVTKSFGGEQDNNVAGFVSNREGLFLTWKNLWVTVPDGKKGRRPILQGLTGYAEPGEMLAIMGPSGCGKSTLLDSLAGRLSSNTQQTGEIFINGRKETLAFGTSAYVTQDDTLMTTLTVREAVYYSAQLQLPDTMSKSEKKERAEMTIKEMGLQDSMDTRIGGWSIKGLSVYFGSVSMAKEFFASNGFPCPTLRNPSDHYLRTINKDFDAGIIQGPDGTTSTEEVINILANSYKSSGTFQEVQRLVFKICQQNGGTLEKKGSQASFITQCLVLTSRSFVNMYRDLGYYWLRLAIYIALCLCVGTIFHDIGFTFGSIQARGSMLMFVAAFLTFMAIGGFPSFVEDMKIFGRERLNGHYGVGAYVIGNTFSSIPYLLIISLLPGAIAYYLVGLQKSFEHFAYFSLVLFVCMMLVESLMMIVASIVPDFLMGIITGAGIQGVMMLNGGFFRLPNDLPKPFWRYPTYYIAFHKYANQGFYKNEFEGLTFLNNLANGPPTITGEEILRNTWQVEMGYSKWIDLAILFGMVVLYRLIFLGIVKTVEKVKRR</sequence>
<keyword evidence="4 8" id="KW-0812">Transmembrane</keyword>
<evidence type="ECO:0000256" key="8">
    <source>
        <dbReference type="SAM" id="Phobius"/>
    </source>
</evidence>
<evidence type="ECO:0000256" key="7">
    <source>
        <dbReference type="SAM" id="MobiDB-lite"/>
    </source>
</evidence>
<evidence type="ECO:0000256" key="6">
    <source>
        <dbReference type="ARBA" id="ARBA00023136"/>
    </source>
</evidence>
<evidence type="ECO:0000256" key="3">
    <source>
        <dbReference type="ARBA" id="ARBA00022448"/>
    </source>
</evidence>
<dbReference type="InterPro" id="IPR052215">
    <property type="entry name" value="Plant_ABCG"/>
</dbReference>
<accession>A0A8J4R6I9</accession>
<dbReference type="InterPro" id="IPR013525">
    <property type="entry name" value="ABC2_TM"/>
</dbReference>
<feature type="transmembrane region" description="Helical" evidence="8">
    <location>
        <begin position="450"/>
        <end position="477"/>
    </location>
</feature>
<reference evidence="10" key="1">
    <citation type="submission" date="2020-03" db="EMBL/GenBank/DDBJ databases">
        <title>Castanea mollissima Vanexum genome sequencing.</title>
        <authorList>
            <person name="Staton M."/>
        </authorList>
    </citation>
    <scope>NUCLEOTIDE SEQUENCE</scope>
    <source>
        <tissue evidence="10">Leaf</tissue>
    </source>
</reference>
<feature type="transmembrane region" description="Helical" evidence="8">
    <location>
        <begin position="410"/>
        <end position="430"/>
    </location>
</feature>
<feature type="transmembrane region" description="Helical" evidence="8">
    <location>
        <begin position="514"/>
        <end position="537"/>
    </location>
</feature>
<evidence type="ECO:0000313" key="11">
    <source>
        <dbReference type="Proteomes" id="UP000737018"/>
    </source>
</evidence>
<evidence type="ECO:0000256" key="2">
    <source>
        <dbReference type="ARBA" id="ARBA00005814"/>
    </source>
</evidence>
<keyword evidence="3" id="KW-0813">Transport</keyword>
<dbReference type="GO" id="GO:0016887">
    <property type="term" value="F:ATP hydrolysis activity"/>
    <property type="evidence" value="ECO:0007669"/>
    <property type="project" value="InterPro"/>
</dbReference>
<feature type="transmembrane region" description="Helical" evidence="8">
    <location>
        <begin position="603"/>
        <end position="624"/>
    </location>
</feature>
<keyword evidence="6 8" id="KW-0472">Membrane</keyword>
<name>A0A8J4R6I9_9ROSI</name>
<dbReference type="GO" id="GO:0005524">
    <property type="term" value="F:ATP binding"/>
    <property type="evidence" value="ECO:0007669"/>
    <property type="project" value="InterPro"/>
</dbReference>
<evidence type="ECO:0000256" key="5">
    <source>
        <dbReference type="ARBA" id="ARBA00022989"/>
    </source>
</evidence>
<evidence type="ECO:0000256" key="4">
    <source>
        <dbReference type="ARBA" id="ARBA00022692"/>
    </source>
</evidence>
<dbReference type="SUPFAM" id="SSF52540">
    <property type="entry name" value="P-loop containing nucleoside triphosphate hydrolases"/>
    <property type="match status" value="1"/>
</dbReference>
<dbReference type="GO" id="GO:0016020">
    <property type="term" value="C:membrane"/>
    <property type="evidence" value="ECO:0007669"/>
    <property type="project" value="UniProtKB-SubCell"/>
</dbReference>
<dbReference type="InterPro" id="IPR027417">
    <property type="entry name" value="P-loop_NTPase"/>
</dbReference>
<dbReference type="OrthoDB" id="66620at2759"/>
<dbReference type="PANTHER" id="PTHR48042:SF19">
    <property type="entry name" value="OS09G0472100 PROTEIN"/>
    <property type="match status" value="1"/>
</dbReference>
<dbReference type="Pfam" id="PF01061">
    <property type="entry name" value="ABC2_membrane"/>
    <property type="match status" value="1"/>
</dbReference>
<dbReference type="GO" id="GO:0140359">
    <property type="term" value="F:ABC-type transporter activity"/>
    <property type="evidence" value="ECO:0007669"/>
    <property type="project" value="InterPro"/>
</dbReference>
<feature type="domain" description="ABC transporter" evidence="9">
    <location>
        <begin position="114"/>
        <end position="382"/>
    </location>
</feature>
<comment type="similarity">
    <text evidence="2">Belongs to the ABC transporter superfamily. ABCG family. Eye pigment precursor importer (TC 3.A.1.204) subfamily.</text>
</comment>
<dbReference type="Pfam" id="PF00005">
    <property type="entry name" value="ABC_tran"/>
    <property type="match status" value="1"/>
</dbReference>
<organism evidence="10 11">
    <name type="scientific">Castanea mollissima</name>
    <name type="common">Chinese chestnut</name>
    <dbReference type="NCBI Taxonomy" id="60419"/>
    <lineage>
        <taxon>Eukaryota</taxon>
        <taxon>Viridiplantae</taxon>
        <taxon>Streptophyta</taxon>
        <taxon>Embryophyta</taxon>
        <taxon>Tracheophyta</taxon>
        <taxon>Spermatophyta</taxon>
        <taxon>Magnoliopsida</taxon>
        <taxon>eudicotyledons</taxon>
        <taxon>Gunneridae</taxon>
        <taxon>Pentapetalae</taxon>
        <taxon>rosids</taxon>
        <taxon>fabids</taxon>
        <taxon>Fagales</taxon>
        <taxon>Fagaceae</taxon>
        <taxon>Castanea</taxon>
    </lineage>
</organism>
<evidence type="ECO:0000256" key="1">
    <source>
        <dbReference type="ARBA" id="ARBA00004141"/>
    </source>
</evidence>
<dbReference type="PROSITE" id="PS50893">
    <property type="entry name" value="ABC_TRANSPORTER_2"/>
    <property type="match status" value="1"/>
</dbReference>
<feature type="region of interest" description="Disordered" evidence="7">
    <location>
        <begin position="1"/>
        <end position="24"/>
    </location>
</feature>
<evidence type="ECO:0000313" key="10">
    <source>
        <dbReference type="EMBL" id="KAF3961340.1"/>
    </source>
</evidence>
<comment type="caution">
    <text evidence="10">The sequence shown here is derived from an EMBL/GenBank/DDBJ whole genome shotgun (WGS) entry which is preliminary data.</text>
</comment>
<dbReference type="Gene3D" id="3.40.50.300">
    <property type="entry name" value="P-loop containing nucleotide triphosphate hydrolases"/>
    <property type="match status" value="1"/>
</dbReference>
<dbReference type="PANTHER" id="PTHR48042">
    <property type="entry name" value="ABC TRANSPORTER G FAMILY MEMBER 11"/>
    <property type="match status" value="1"/>
</dbReference>
<feature type="transmembrane region" description="Helical" evidence="8">
    <location>
        <begin position="376"/>
        <end position="398"/>
    </location>
</feature>
<dbReference type="Proteomes" id="UP000737018">
    <property type="component" value="Unassembled WGS sequence"/>
</dbReference>
<gene>
    <name evidence="10" type="ORF">CMV_014038</name>
</gene>
<comment type="subcellular location">
    <subcellularLocation>
        <location evidence="1">Membrane</location>
        <topology evidence="1">Multi-pass membrane protein</topology>
    </subcellularLocation>
</comment>